<dbReference type="InterPro" id="IPR001878">
    <property type="entry name" value="Znf_CCHC"/>
</dbReference>
<dbReference type="AlphaFoldDB" id="A0A843T6M6"/>
<comment type="caution">
    <text evidence="5">The sequence shown here is derived from an EMBL/GenBank/DDBJ whole genome shotgun (WGS) entry which is preliminary data.</text>
</comment>
<keyword evidence="1" id="KW-0862">Zinc</keyword>
<sequence length="534" mass="59679">MASSRASKGMLFTSEQFQRLSSAKASICPGKVVDFSQLTASSPIFRREEVREEATVVEQEEVHATDPSLEQDIPDDTINQVLRDLRGKGVAQEDDIPNSTVVEPEEYPHVSPPHVETRPRSQGEISRNINGLMDLIMKQQEMLSVLQMHIQQIDIKFDFMSEEVQQMKDLLLQLAMAGCSRRGARARRYKESRKVKKFMKVLKPSLRARLLESDPRTLEEALSAANRKDREMESYQEEKKAQLKKVPEPFQRQNRKMKKLIEGQQSAMVPGNEKPECVHCGKRHGGYVCWLKEGRCIKCGSNDHQIRECPRLKKLVPRDVLIAKKPAAKPQVPAKENVLAGDDIDDVTRAPTGVRRRRPCHWIAPLSPPPDSAVDTPVTEHHRHRPRCGPVPTTVRIAVVGPVFIVSPSSARDSCHSQNNIFCKGSVDTTILGVDTMVQNKGRNVKKSPSQVDTSPEQVDTGSSQGINTLLKGTHPEENLLKSLQHLQVVAREFLLPVLAPSCASTPQFILLQAQGSKSDQHEALASTSKEQIK</sequence>
<accession>A0A843T6M6</accession>
<keyword evidence="1" id="KW-0479">Metal-binding</keyword>
<keyword evidence="6" id="KW-1185">Reference proteome</keyword>
<keyword evidence="2" id="KW-0175">Coiled coil</keyword>
<dbReference type="EMBL" id="NMUH01000006">
    <property type="protein sequence ID" value="MQL68012.1"/>
    <property type="molecule type" value="Genomic_DNA"/>
</dbReference>
<reference evidence="5" key="1">
    <citation type="submission" date="2017-07" db="EMBL/GenBank/DDBJ databases">
        <title>Taro Niue Genome Assembly and Annotation.</title>
        <authorList>
            <person name="Atibalentja N."/>
            <person name="Keating K."/>
            <person name="Fields C.J."/>
        </authorList>
    </citation>
    <scope>NUCLEOTIDE SEQUENCE</scope>
    <source>
        <strain evidence="5">Niue_2</strain>
        <tissue evidence="5">Leaf</tissue>
    </source>
</reference>
<feature type="coiled-coil region" evidence="2">
    <location>
        <begin position="218"/>
        <end position="245"/>
    </location>
</feature>
<organism evidence="5 6">
    <name type="scientific">Colocasia esculenta</name>
    <name type="common">Wild taro</name>
    <name type="synonym">Arum esculentum</name>
    <dbReference type="NCBI Taxonomy" id="4460"/>
    <lineage>
        <taxon>Eukaryota</taxon>
        <taxon>Viridiplantae</taxon>
        <taxon>Streptophyta</taxon>
        <taxon>Embryophyta</taxon>
        <taxon>Tracheophyta</taxon>
        <taxon>Spermatophyta</taxon>
        <taxon>Magnoliopsida</taxon>
        <taxon>Liliopsida</taxon>
        <taxon>Araceae</taxon>
        <taxon>Aroideae</taxon>
        <taxon>Colocasieae</taxon>
        <taxon>Colocasia</taxon>
    </lineage>
</organism>
<evidence type="ECO:0000256" key="2">
    <source>
        <dbReference type="SAM" id="Coils"/>
    </source>
</evidence>
<proteinExistence type="predicted"/>
<evidence type="ECO:0000256" key="3">
    <source>
        <dbReference type="SAM" id="MobiDB-lite"/>
    </source>
</evidence>
<gene>
    <name evidence="5" type="ORF">Taro_000286</name>
</gene>
<evidence type="ECO:0000259" key="4">
    <source>
        <dbReference type="PROSITE" id="PS50158"/>
    </source>
</evidence>
<protein>
    <recommendedName>
        <fullName evidence="4">CCHC-type domain-containing protein</fullName>
    </recommendedName>
</protein>
<evidence type="ECO:0000313" key="6">
    <source>
        <dbReference type="Proteomes" id="UP000652761"/>
    </source>
</evidence>
<keyword evidence="1" id="KW-0863">Zinc-finger</keyword>
<evidence type="ECO:0000313" key="5">
    <source>
        <dbReference type="EMBL" id="MQL68012.1"/>
    </source>
</evidence>
<dbReference type="GO" id="GO:0003676">
    <property type="term" value="F:nucleic acid binding"/>
    <property type="evidence" value="ECO:0007669"/>
    <property type="project" value="InterPro"/>
</dbReference>
<evidence type="ECO:0000256" key="1">
    <source>
        <dbReference type="PROSITE-ProRule" id="PRU00047"/>
    </source>
</evidence>
<dbReference type="OrthoDB" id="786614at2759"/>
<feature type="region of interest" description="Disordered" evidence="3">
    <location>
        <begin position="365"/>
        <end position="389"/>
    </location>
</feature>
<feature type="region of interest" description="Disordered" evidence="3">
    <location>
        <begin position="88"/>
        <end position="122"/>
    </location>
</feature>
<feature type="domain" description="CCHC-type" evidence="4">
    <location>
        <begin position="295"/>
        <end position="311"/>
    </location>
</feature>
<feature type="region of interest" description="Disordered" evidence="3">
    <location>
        <begin position="442"/>
        <end position="467"/>
    </location>
</feature>
<dbReference type="GO" id="GO:0008270">
    <property type="term" value="F:zinc ion binding"/>
    <property type="evidence" value="ECO:0007669"/>
    <property type="project" value="UniProtKB-KW"/>
</dbReference>
<name>A0A843T6M6_COLES</name>
<dbReference type="PROSITE" id="PS50158">
    <property type="entry name" value="ZF_CCHC"/>
    <property type="match status" value="1"/>
</dbReference>
<dbReference type="Proteomes" id="UP000652761">
    <property type="component" value="Unassembled WGS sequence"/>
</dbReference>